<name>A0A4C1ZWV8_EUMVA</name>
<accession>A0A4C1ZWV8</accession>
<gene>
    <name evidence="2" type="ORF">EVAR_57750_1</name>
</gene>
<organism evidence="2 3">
    <name type="scientific">Eumeta variegata</name>
    <name type="common">Bagworm moth</name>
    <name type="synonym">Eumeta japonica</name>
    <dbReference type="NCBI Taxonomy" id="151549"/>
    <lineage>
        <taxon>Eukaryota</taxon>
        <taxon>Metazoa</taxon>
        <taxon>Ecdysozoa</taxon>
        <taxon>Arthropoda</taxon>
        <taxon>Hexapoda</taxon>
        <taxon>Insecta</taxon>
        <taxon>Pterygota</taxon>
        <taxon>Neoptera</taxon>
        <taxon>Endopterygota</taxon>
        <taxon>Lepidoptera</taxon>
        <taxon>Glossata</taxon>
        <taxon>Ditrysia</taxon>
        <taxon>Tineoidea</taxon>
        <taxon>Psychidae</taxon>
        <taxon>Oiketicinae</taxon>
        <taxon>Eumeta</taxon>
    </lineage>
</organism>
<feature type="region of interest" description="Disordered" evidence="1">
    <location>
        <begin position="1"/>
        <end position="41"/>
    </location>
</feature>
<feature type="compositionally biased region" description="Basic and acidic residues" evidence="1">
    <location>
        <begin position="1"/>
        <end position="11"/>
    </location>
</feature>
<comment type="caution">
    <text evidence="2">The sequence shown here is derived from an EMBL/GenBank/DDBJ whole genome shotgun (WGS) entry which is preliminary data.</text>
</comment>
<keyword evidence="3" id="KW-1185">Reference proteome</keyword>
<reference evidence="2 3" key="1">
    <citation type="journal article" date="2019" name="Commun. Biol.">
        <title>The bagworm genome reveals a unique fibroin gene that provides high tensile strength.</title>
        <authorList>
            <person name="Kono N."/>
            <person name="Nakamura H."/>
            <person name="Ohtoshi R."/>
            <person name="Tomita M."/>
            <person name="Numata K."/>
            <person name="Arakawa K."/>
        </authorList>
    </citation>
    <scope>NUCLEOTIDE SEQUENCE [LARGE SCALE GENOMIC DNA]</scope>
</reference>
<evidence type="ECO:0000256" key="1">
    <source>
        <dbReference type="SAM" id="MobiDB-lite"/>
    </source>
</evidence>
<proteinExistence type="predicted"/>
<protein>
    <submittedName>
        <fullName evidence="2">Uncharacterized protein</fullName>
    </submittedName>
</protein>
<evidence type="ECO:0000313" key="2">
    <source>
        <dbReference type="EMBL" id="GBP91333.1"/>
    </source>
</evidence>
<dbReference type="AlphaFoldDB" id="A0A4C1ZWV8"/>
<dbReference type="Proteomes" id="UP000299102">
    <property type="component" value="Unassembled WGS sequence"/>
</dbReference>
<dbReference type="OrthoDB" id="7382669at2759"/>
<dbReference type="EMBL" id="BGZK01002161">
    <property type="protein sequence ID" value="GBP91333.1"/>
    <property type="molecule type" value="Genomic_DNA"/>
</dbReference>
<feature type="compositionally biased region" description="Polar residues" evidence="1">
    <location>
        <begin position="23"/>
        <end position="35"/>
    </location>
</feature>
<evidence type="ECO:0000313" key="3">
    <source>
        <dbReference type="Proteomes" id="UP000299102"/>
    </source>
</evidence>
<sequence>MVMGYLRDREGSIAGPTLESRPDSYSANSGTSVYSSGVRGRRGPDVFGQSASALEAETNRALAHVRDWGDRKVEVCTIENQRDGAHQKTEVRCPGHSHGQTEIALVDEIRL</sequence>